<dbReference type="InterPro" id="IPR043741">
    <property type="entry name" value="DUF5686"/>
</dbReference>
<dbReference type="OrthoDB" id="983143at2"/>
<evidence type="ECO:0000313" key="2">
    <source>
        <dbReference type="EMBL" id="SHJ05972.1"/>
    </source>
</evidence>
<accession>A0A1M6G7R2</accession>
<proteinExistence type="predicted"/>
<evidence type="ECO:0000256" key="1">
    <source>
        <dbReference type="SAM" id="SignalP"/>
    </source>
</evidence>
<dbReference type="RefSeq" id="WP_073152257.1">
    <property type="nucleotide sequence ID" value="NZ_FQYY01000007.1"/>
</dbReference>
<dbReference type="InterPro" id="IPR008969">
    <property type="entry name" value="CarboxyPept-like_regulatory"/>
</dbReference>
<dbReference type="STRING" id="579105.SAMN04488096_107183"/>
<protein>
    <submittedName>
        <fullName evidence="2">CarboxypepD_reg-like domain-containing protein</fullName>
    </submittedName>
</protein>
<organism evidence="2 3">
    <name type="scientific">Mesonia phycicola</name>
    <dbReference type="NCBI Taxonomy" id="579105"/>
    <lineage>
        <taxon>Bacteria</taxon>
        <taxon>Pseudomonadati</taxon>
        <taxon>Bacteroidota</taxon>
        <taxon>Flavobacteriia</taxon>
        <taxon>Flavobacteriales</taxon>
        <taxon>Flavobacteriaceae</taxon>
        <taxon>Mesonia</taxon>
    </lineage>
</organism>
<evidence type="ECO:0000313" key="3">
    <source>
        <dbReference type="Proteomes" id="UP000184225"/>
    </source>
</evidence>
<keyword evidence="1" id="KW-0732">Signal</keyword>
<dbReference type="AlphaFoldDB" id="A0A1M6G7R2"/>
<dbReference type="Gene3D" id="2.60.40.1120">
    <property type="entry name" value="Carboxypeptidase-like, regulatory domain"/>
    <property type="match status" value="1"/>
</dbReference>
<reference evidence="2 3" key="1">
    <citation type="submission" date="2016-11" db="EMBL/GenBank/DDBJ databases">
        <authorList>
            <person name="Jaros S."/>
            <person name="Januszkiewicz K."/>
            <person name="Wedrychowicz H."/>
        </authorList>
    </citation>
    <scope>NUCLEOTIDE SEQUENCE [LARGE SCALE GENOMIC DNA]</scope>
    <source>
        <strain evidence="2 3">DSM 21425</strain>
    </source>
</reference>
<feature type="chain" id="PRO_5013336775" evidence="1">
    <location>
        <begin position="20"/>
        <end position="831"/>
    </location>
</feature>
<feature type="signal peptide" evidence="1">
    <location>
        <begin position="1"/>
        <end position="19"/>
    </location>
</feature>
<keyword evidence="3" id="KW-1185">Reference proteome</keyword>
<gene>
    <name evidence="2" type="ORF">SAMN04488096_107183</name>
</gene>
<dbReference type="EMBL" id="FQYY01000007">
    <property type="protein sequence ID" value="SHJ05972.1"/>
    <property type="molecule type" value="Genomic_DNA"/>
</dbReference>
<dbReference type="Pfam" id="PF13715">
    <property type="entry name" value="CarbopepD_reg_2"/>
    <property type="match status" value="1"/>
</dbReference>
<name>A0A1M6G7R2_9FLAO</name>
<dbReference type="SUPFAM" id="SSF49464">
    <property type="entry name" value="Carboxypeptidase regulatory domain-like"/>
    <property type="match status" value="1"/>
</dbReference>
<dbReference type="Pfam" id="PF18939">
    <property type="entry name" value="DUF5686"/>
    <property type="match status" value="1"/>
</dbReference>
<sequence length="831" mass="95491">MRYIYLFYLTLFGALSAFAQTKVSGVINDESGNPVPFANVIYANSSIGTISNDDGSFYLESDQNFDSIQISFVGFKSQSLPLTQSATYNITIVLEEEASALDEVVIYQGKTSKKNNPAIDILKKIWENKRENGIYKFDQYQYKKYEKQEFDLNTIDSSLINSRIFNGMEFIFDETDTNSVTGKTYLPIFINEAIYRVYGNNESNKEKEVLLGNKNSGFSNNQTLIAFLKDLYKEYNVYDNYLKFFDKSFVSPLSRTGINVYNYVLADSSYIDNKWCYKIVYYPRRKNELTFKGDFWVNDTTWAIKKIKLAATKSANINWIRDIYIEQDFDVLNDSIFLITRDHFMSDFAFKKKDEARGVYGKRTTLYDDYAFDIDRGNQFYNNDREQYIEKVYNRDDSFWAQNRMESLNKDEQKVYKMLDTLKTVKAFQRLYNIGSILASGYIEFDNFDYGPIFSTFGYNDVEGIRVRAGGRTYFGRNDPWRIEGYTAYGFKDNKFKYGLSGKILVDDRSRLIISGGNRRDIEQLGASLTNTNDVLGRSLASSSLITVGSNTSLTNINLSTFALEVEPLKNFQIRFGGSYRTLRSASDKFSLAYYTDENQTAIKSEIDQTEISTIFTYSPGRKTTGYGVERTIINDGDFPRLFLNYSLGVKDVFSSDFEYKKIQFYYRHPWQLGGFGKLTTTLEAGKTFGDVPLALLNVVPGNQTLFSIYGAYPLLDFYEFVTDTYASVHVEHNFNGRFFGRIPLIRDLNLREIVAIRAVSGSISDENQALNASYSNPVLLAPNNKPYWSYSLGVGNIFNVFRLDFHFRGNYFENPGARKFGVTGSFGFYF</sequence>
<dbReference type="Proteomes" id="UP000184225">
    <property type="component" value="Unassembled WGS sequence"/>
</dbReference>